<sequence>MIETENLEEYSVTTPGSHDPPGVFRRTAAWRKLLPDWEAKPPKIKLDRDALLAAEPLSRANIDTYDAARRRSPLPPLTWDEVRARLTPDALVAADPDAWTRLFVTAAKWATYPPRERDGHRLALDWAVPFCASWAGVETALEAYARLYTPIDNRSFMRADRLCRDCGDGIDELRDLIATLDAQTTQRVRERLAQLSAHGGLAAVVAAALLPRDSALIGAALAAFESGPLDAAWQALLRCDLSVAQASRVLAQPSRWYALDREAALRLALHAVRLPAPQAEAALDRVLEETQHGERVAVARLVRALDSATAMRLLLKHRRQTFGNEIRNLLDDFAKTWPVFAIATAAPVSGMDDAAREWLAGFVAGYRDEALIARERVDDAPRAVLDALVPSDAVPLVEAPLAAVPAVLRDPPWLRPAAGRAAPARRLDALDVPPRVVWPEGLEARWRAHRVEPARAAPGRSPAETVLGEFLLSPDRLERLAAGEAPPHDDLSTRGKWPEQLLTLPDAAGATLWAWANPANWYDRHRRLEAVAARYGVAFVPGLLRYAQVHLPEALQLALPFRAAPVAPLAANALRTSRKARTAAQAWLFAHASLAATALLPAAQRGGKVALDAQFALRWLARNGRADELAQGAALHGDAGRLALDDVLGFDPLSLFPAKLPALPGFWMPRAFARPLLADGRALPAACLDALGTMLAFSTQDAPYAGIDDVRAACTPASLAAFAWDLFEAWLAAGAPSKEGWAFAALGALGGDEAARRLAPLIRAWPGENANARAVAGLDVLAAIGSDVALMHLNGIAQRVKFKALQQQARTRIATIADARGLTCDELADRVVPDLGLDDHGDLALDFGPREFRVGFDEELKPFVRDANGARLKDLPKPNRDDDAERSRAATDRYKALKKDARALASLQIRRFERAMVERRRWSREAFDLFLLGHPLLKHLVRRLLWGAYRDDALVLPFRVAEDASFADAHDGAIDLPSEVAIGIVHPLELDAAALAAFGQLFADYEIAQPFRQLGRETHRLTDAESRASAIGRYAGRRVASSSAIGLEHRGWRRDDPSDGGYIGAIVRELPGDLVAAVALDPGLYAGYVDATAQTLGALTLRRAGAWYTHTWNNQDGVAFDTLDPIVASEMLRDLDGLPMLGDTA</sequence>
<evidence type="ECO:0000313" key="3">
    <source>
        <dbReference type="EMBL" id="MDC8013377.1"/>
    </source>
</evidence>
<gene>
    <name evidence="3" type="ORF">OD750_012605</name>
</gene>
<dbReference type="RefSeq" id="WP_263545586.1">
    <property type="nucleotide sequence ID" value="NZ_JAOVZO020000017.1"/>
</dbReference>
<evidence type="ECO:0000313" key="4">
    <source>
        <dbReference type="Proteomes" id="UP001139971"/>
    </source>
</evidence>
<feature type="domain" description="DUF4132" evidence="2">
    <location>
        <begin position="869"/>
        <end position="1052"/>
    </location>
</feature>
<feature type="region of interest" description="Disordered" evidence="1">
    <location>
        <begin position="1"/>
        <end position="21"/>
    </location>
</feature>
<accession>A0A9X4BJP2</accession>
<reference evidence="3" key="1">
    <citation type="submission" date="2023-02" db="EMBL/GenBank/DDBJ databases">
        <title>Tahibacter soli sp. nov. isolated from soil.</title>
        <authorList>
            <person name="Baek J.H."/>
            <person name="Lee J.K."/>
            <person name="Choi D.G."/>
            <person name="Jeon C.O."/>
        </authorList>
    </citation>
    <scope>NUCLEOTIDE SEQUENCE</scope>
    <source>
        <strain evidence="3">BL</strain>
    </source>
</reference>
<organism evidence="3 4">
    <name type="scientific">Tahibacter soli</name>
    <dbReference type="NCBI Taxonomy" id="2983605"/>
    <lineage>
        <taxon>Bacteria</taxon>
        <taxon>Pseudomonadati</taxon>
        <taxon>Pseudomonadota</taxon>
        <taxon>Gammaproteobacteria</taxon>
        <taxon>Lysobacterales</taxon>
        <taxon>Rhodanobacteraceae</taxon>
        <taxon>Tahibacter</taxon>
    </lineage>
</organism>
<comment type="caution">
    <text evidence="3">The sequence shown here is derived from an EMBL/GenBank/DDBJ whole genome shotgun (WGS) entry which is preliminary data.</text>
</comment>
<evidence type="ECO:0000256" key="1">
    <source>
        <dbReference type="SAM" id="MobiDB-lite"/>
    </source>
</evidence>
<keyword evidence="4" id="KW-1185">Reference proteome</keyword>
<protein>
    <submittedName>
        <fullName evidence="3">DUF4132 domain-containing protein</fullName>
    </submittedName>
</protein>
<name>A0A9X4BJP2_9GAMM</name>
<proteinExistence type="predicted"/>
<evidence type="ECO:0000259" key="2">
    <source>
        <dbReference type="Pfam" id="PF13569"/>
    </source>
</evidence>
<dbReference type="AlphaFoldDB" id="A0A9X4BJP2"/>
<dbReference type="InterPro" id="IPR025406">
    <property type="entry name" value="DUF4132"/>
</dbReference>
<dbReference type="Pfam" id="PF13569">
    <property type="entry name" value="DUF4132"/>
    <property type="match status" value="1"/>
</dbReference>
<dbReference type="EMBL" id="JAOVZO020000017">
    <property type="protein sequence ID" value="MDC8013377.1"/>
    <property type="molecule type" value="Genomic_DNA"/>
</dbReference>
<dbReference type="Proteomes" id="UP001139971">
    <property type="component" value="Unassembled WGS sequence"/>
</dbReference>